<dbReference type="SUPFAM" id="SSF88659">
    <property type="entry name" value="Sigma3 and sigma4 domains of RNA polymerase sigma factors"/>
    <property type="match status" value="1"/>
</dbReference>
<dbReference type="InterPro" id="IPR039425">
    <property type="entry name" value="RNA_pol_sigma-70-like"/>
</dbReference>
<dbReference type="InterPro" id="IPR007627">
    <property type="entry name" value="RNA_pol_sigma70_r2"/>
</dbReference>
<sequence length="193" mass="22146">MQSHQHVPRTSPLAGKDYSLPAALYQLYAARLFSYLCRHVPSGEDAEDLLLEVFLAVLEHEQTLATRQEDEQRAWLWTVARNKVRDFHRRAVRRRHTILLEQATEIAGDERSGPEAVLLRQETHHHLHLQLQRLSAMQQEVLQLHFTGGLNCVEIAAVLHKREGAIRALLSRAVNKLRAVYTRKEGELTDGQI</sequence>
<accession>A0A4P6JXS8</accession>
<evidence type="ECO:0000256" key="1">
    <source>
        <dbReference type="ARBA" id="ARBA00010641"/>
    </source>
</evidence>
<dbReference type="InterPro" id="IPR013324">
    <property type="entry name" value="RNA_pol_sigma_r3/r4-like"/>
</dbReference>
<name>A0A4P6JXS8_KTERU</name>
<keyword evidence="3" id="KW-0731">Sigma factor</keyword>
<dbReference type="Gene3D" id="1.10.10.10">
    <property type="entry name" value="Winged helix-like DNA-binding domain superfamily/Winged helix DNA-binding domain"/>
    <property type="match status" value="1"/>
</dbReference>
<dbReference type="InterPro" id="IPR036388">
    <property type="entry name" value="WH-like_DNA-bd_sf"/>
</dbReference>
<dbReference type="Gene3D" id="1.10.1740.10">
    <property type="match status" value="1"/>
</dbReference>
<dbReference type="EMBL" id="CP035758">
    <property type="protein sequence ID" value="QBD79826.1"/>
    <property type="molecule type" value="Genomic_DNA"/>
</dbReference>
<dbReference type="SUPFAM" id="SSF88946">
    <property type="entry name" value="Sigma2 domain of RNA polymerase sigma factors"/>
    <property type="match status" value="1"/>
</dbReference>
<dbReference type="InterPro" id="IPR013325">
    <property type="entry name" value="RNA_pol_sigma_r2"/>
</dbReference>
<gene>
    <name evidence="8" type="ORF">EPA93_29135</name>
</gene>
<evidence type="ECO:0000313" key="9">
    <source>
        <dbReference type="Proteomes" id="UP000290365"/>
    </source>
</evidence>
<dbReference type="AlphaFoldDB" id="A0A4P6JXS8"/>
<evidence type="ECO:0000256" key="4">
    <source>
        <dbReference type="ARBA" id="ARBA00023125"/>
    </source>
</evidence>
<keyword evidence="5" id="KW-0804">Transcription</keyword>
<keyword evidence="9" id="KW-1185">Reference proteome</keyword>
<dbReference type="PANTHER" id="PTHR43133:SF52">
    <property type="entry name" value="ECF RNA POLYMERASE SIGMA FACTOR SIGL"/>
    <property type="match status" value="1"/>
</dbReference>
<dbReference type="Pfam" id="PF04542">
    <property type="entry name" value="Sigma70_r2"/>
    <property type="match status" value="1"/>
</dbReference>
<dbReference type="GO" id="GO:0006352">
    <property type="term" value="P:DNA-templated transcription initiation"/>
    <property type="evidence" value="ECO:0007669"/>
    <property type="project" value="InterPro"/>
</dbReference>
<dbReference type="InterPro" id="IPR014284">
    <property type="entry name" value="RNA_pol_sigma-70_dom"/>
</dbReference>
<evidence type="ECO:0000259" key="7">
    <source>
        <dbReference type="Pfam" id="PF04545"/>
    </source>
</evidence>
<evidence type="ECO:0000256" key="3">
    <source>
        <dbReference type="ARBA" id="ARBA00023082"/>
    </source>
</evidence>
<dbReference type="GO" id="GO:0016987">
    <property type="term" value="F:sigma factor activity"/>
    <property type="evidence" value="ECO:0007669"/>
    <property type="project" value="UniProtKB-KW"/>
</dbReference>
<keyword evidence="4" id="KW-0238">DNA-binding</keyword>
<evidence type="ECO:0000313" key="8">
    <source>
        <dbReference type="EMBL" id="QBD79826.1"/>
    </source>
</evidence>
<organism evidence="8 9">
    <name type="scientific">Ktedonosporobacter rubrisoli</name>
    <dbReference type="NCBI Taxonomy" id="2509675"/>
    <lineage>
        <taxon>Bacteria</taxon>
        <taxon>Bacillati</taxon>
        <taxon>Chloroflexota</taxon>
        <taxon>Ktedonobacteria</taxon>
        <taxon>Ktedonobacterales</taxon>
        <taxon>Ktedonosporobacteraceae</taxon>
        <taxon>Ktedonosporobacter</taxon>
    </lineage>
</organism>
<evidence type="ECO:0000256" key="2">
    <source>
        <dbReference type="ARBA" id="ARBA00023015"/>
    </source>
</evidence>
<dbReference type="GO" id="GO:0003677">
    <property type="term" value="F:DNA binding"/>
    <property type="evidence" value="ECO:0007669"/>
    <property type="project" value="UniProtKB-KW"/>
</dbReference>
<dbReference type="KEGG" id="kbs:EPA93_29135"/>
<dbReference type="Pfam" id="PF04545">
    <property type="entry name" value="Sigma70_r4"/>
    <property type="match status" value="1"/>
</dbReference>
<keyword evidence="2" id="KW-0805">Transcription regulation</keyword>
<dbReference type="NCBIfam" id="TIGR02937">
    <property type="entry name" value="sigma70-ECF"/>
    <property type="match status" value="1"/>
</dbReference>
<dbReference type="OrthoDB" id="9784272at2"/>
<protein>
    <submittedName>
        <fullName evidence="8">Sigma-70 family RNA polymerase sigma factor</fullName>
    </submittedName>
</protein>
<dbReference type="RefSeq" id="WP_129890892.1">
    <property type="nucleotide sequence ID" value="NZ_CP035758.1"/>
</dbReference>
<evidence type="ECO:0000259" key="6">
    <source>
        <dbReference type="Pfam" id="PF04542"/>
    </source>
</evidence>
<feature type="domain" description="RNA polymerase sigma-70 region 4" evidence="7">
    <location>
        <begin position="131"/>
        <end position="179"/>
    </location>
</feature>
<evidence type="ECO:0000256" key="5">
    <source>
        <dbReference type="ARBA" id="ARBA00023163"/>
    </source>
</evidence>
<comment type="similarity">
    <text evidence="1">Belongs to the sigma-70 factor family. ECF subfamily.</text>
</comment>
<dbReference type="Proteomes" id="UP000290365">
    <property type="component" value="Chromosome"/>
</dbReference>
<dbReference type="PANTHER" id="PTHR43133">
    <property type="entry name" value="RNA POLYMERASE ECF-TYPE SIGMA FACTO"/>
    <property type="match status" value="1"/>
</dbReference>
<feature type="domain" description="RNA polymerase sigma-70 region 2" evidence="6">
    <location>
        <begin position="24"/>
        <end position="93"/>
    </location>
</feature>
<dbReference type="InterPro" id="IPR007630">
    <property type="entry name" value="RNA_pol_sigma70_r4"/>
</dbReference>
<proteinExistence type="inferred from homology"/>
<reference evidence="8 9" key="1">
    <citation type="submission" date="2019-01" db="EMBL/GenBank/DDBJ databases">
        <title>Ktedonosporobacter rubrisoli SCAWS-G2.</title>
        <authorList>
            <person name="Huang Y."/>
            <person name="Yan B."/>
        </authorList>
    </citation>
    <scope>NUCLEOTIDE SEQUENCE [LARGE SCALE GENOMIC DNA]</scope>
    <source>
        <strain evidence="8 9">SCAWS-G2</strain>
    </source>
</reference>